<sequence>MREKDNDSTTLTPSTKTTSSSTSSTEASSSTTKAPTATSTTTESTSSSSAATTESAPSSSSKAPSPTSAGSSTTTSATTTSTPLVSSGKEPHEWEQLGRINVEHLILIKRLGFYCVREFNRHEVFHRITENFVNLSNCLLVF</sequence>
<accession>A0A0K2TZU2</accession>
<reference evidence="2" key="1">
    <citation type="submission" date="2014-05" db="EMBL/GenBank/DDBJ databases">
        <authorList>
            <person name="Chronopoulou M."/>
        </authorList>
    </citation>
    <scope>NUCLEOTIDE SEQUENCE</scope>
    <source>
        <tissue evidence="2">Whole organism</tissue>
    </source>
</reference>
<evidence type="ECO:0000256" key="1">
    <source>
        <dbReference type="SAM" id="MobiDB-lite"/>
    </source>
</evidence>
<dbReference type="AlphaFoldDB" id="A0A0K2TZU2"/>
<dbReference type="EMBL" id="HACA01013530">
    <property type="protein sequence ID" value="CDW30891.1"/>
    <property type="molecule type" value="Transcribed_RNA"/>
</dbReference>
<protein>
    <submittedName>
        <fullName evidence="2">Uncharacterized protein</fullName>
    </submittedName>
</protein>
<evidence type="ECO:0000313" key="2">
    <source>
        <dbReference type="EMBL" id="CDW30891.1"/>
    </source>
</evidence>
<feature type="compositionally biased region" description="Low complexity" evidence="1">
    <location>
        <begin position="8"/>
        <end position="83"/>
    </location>
</feature>
<organism evidence="2">
    <name type="scientific">Lepeophtheirus salmonis</name>
    <name type="common">Salmon louse</name>
    <name type="synonym">Caligus salmonis</name>
    <dbReference type="NCBI Taxonomy" id="72036"/>
    <lineage>
        <taxon>Eukaryota</taxon>
        <taxon>Metazoa</taxon>
        <taxon>Ecdysozoa</taxon>
        <taxon>Arthropoda</taxon>
        <taxon>Crustacea</taxon>
        <taxon>Multicrustacea</taxon>
        <taxon>Hexanauplia</taxon>
        <taxon>Copepoda</taxon>
        <taxon>Siphonostomatoida</taxon>
        <taxon>Caligidae</taxon>
        <taxon>Lepeophtheirus</taxon>
    </lineage>
</organism>
<name>A0A0K2TZU2_LEPSM</name>
<proteinExistence type="predicted"/>
<feature type="region of interest" description="Disordered" evidence="1">
    <location>
        <begin position="1"/>
        <end position="92"/>
    </location>
</feature>